<keyword evidence="9 18" id="KW-0560">Oxidoreductase</keyword>
<keyword evidence="6" id="KW-0479">Metal-binding</keyword>
<dbReference type="FunFam" id="3.30.70.20:FF:000033">
    <property type="entry name" value="Anaerobic sulfite reductase subunit AsrC"/>
    <property type="match status" value="1"/>
</dbReference>
<keyword evidence="19" id="KW-1185">Reference proteome</keyword>
<evidence type="ECO:0000256" key="14">
    <source>
        <dbReference type="ARBA" id="ARBA00060698"/>
    </source>
</evidence>
<evidence type="ECO:0000256" key="2">
    <source>
        <dbReference type="ARBA" id="ARBA00004496"/>
    </source>
</evidence>
<evidence type="ECO:0000256" key="8">
    <source>
        <dbReference type="ARBA" id="ARBA00022982"/>
    </source>
</evidence>
<dbReference type="InterPro" id="IPR014261">
    <property type="entry name" value="Sulphite_reductase_C"/>
</dbReference>
<dbReference type="EMBL" id="LGSS01000013">
    <property type="protein sequence ID" value="KNF07661.1"/>
    <property type="molecule type" value="Genomic_DNA"/>
</dbReference>
<proteinExistence type="predicted"/>
<dbReference type="GO" id="GO:0000103">
    <property type="term" value="P:sulfate assimilation"/>
    <property type="evidence" value="ECO:0007669"/>
    <property type="project" value="TreeGrafter"/>
</dbReference>
<evidence type="ECO:0000256" key="3">
    <source>
        <dbReference type="ARBA" id="ARBA00022448"/>
    </source>
</evidence>
<dbReference type="PROSITE" id="PS51379">
    <property type="entry name" value="4FE4S_FER_2"/>
    <property type="match status" value="2"/>
</dbReference>
<dbReference type="InterPro" id="IPR006067">
    <property type="entry name" value="NO2/SO3_Rdtase_4Fe4S_dom"/>
</dbReference>
<dbReference type="GO" id="GO:0046872">
    <property type="term" value="F:metal ion binding"/>
    <property type="evidence" value="ECO:0007669"/>
    <property type="project" value="UniProtKB-KW"/>
</dbReference>
<keyword evidence="7" id="KW-0677">Repeat</keyword>
<comment type="catalytic activity">
    <reaction evidence="12">
        <text>hydrogen sulfide + 3 NAD(+) + 3 H2O = sulfite + 3 NADH + 4 H(+)</text>
        <dbReference type="Rhea" id="RHEA:55316"/>
        <dbReference type="ChEBI" id="CHEBI:15377"/>
        <dbReference type="ChEBI" id="CHEBI:15378"/>
        <dbReference type="ChEBI" id="CHEBI:17359"/>
        <dbReference type="ChEBI" id="CHEBI:29919"/>
        <dbReference type="ChEBI" id="CHEBI:57540"/>
        <dbReference type="ChEBI" id="CHEBI:57945"/>
    </reaction>
</comment>
<dbReference type="InterPro" id="IPR045854">
    <property type="entry name" value="NO2/SO3_Rdtase_4Fe4S_sf"/>
</dbReference>
<dbReference type="InterPro" id="IPR045169">
    <property type="entry name" value="NO2/SO3_Rdtase_4Fe4S_prot"/>
</dbReference>
<dbReference type="PATRIC" id="fig|1503.3.peg.393"/>
<comment type="function">
    <text evidence="13">This enzyme catalyzes the hydrogen sulfide production from sulfite. It is strictly anaerobic. It is regulated by electron acceptors rather than by cysteine.</text>
</comment>
<evidence type="ECO:0000256" key="16">
    <source>
        <dbReference type="ARBA" id="ARBA00070076"/>
    </source>
</evidence>
<sequence>MSMDLNIKALRTNEYRESKIRGEFMVSIRVPGAIFPVNLLPTVQKIAERYGDGTIHMGTRQKIAIPRIKAKDIDSVNKMLQPIIEEIECNICGVDIEDTTKGYPTIGARNITNCIGNVHCVKANVNTVSIARRFEKTIFPNHYHIKISVAGCPNDCVKATFSDFGIIGVSKIDFDYYRCIGCGACVKACKNHATNALAGKNGKAVKEESKCIGCGECVLVCPTSAWTRNPKKFFRVKIGGRTGKKTPRAGKTFLNWVTEEHLHQIVKNIFKFSDYMLEGKPVYLHFGHLIDKAGYNKFKDFVLDGIELNQEALVADRIYWYEDETTADIHLKSNK</sequence>
<evidence type="ECO:0000256" key="12">
    <source>
        <dbReference type="ARBA" id="ARBA00052750"/>
    </source>
</evidence>
<dbReference type="SUPFAM" id="SSF55124">
    <property type="entry name" value="Nitrite/Sulfite reductase N-terminal domain-like"/>
    <property type="match status" value="1"/>
</dbReference>
<evidence type="ECO:0000256" key="11">
    <source>
        <dbReference type="ARBA" id="ARBA00023014"/>
    </source>
</evidence>
<dbReference type="Proteomes" id="UP000037267">
    <property type="component" value="Unassembled WGS sequence"/>
</dbReference>
<comment type="pathway">
    <text evidence="14">Sulfur metabolism; sulfite reduction.</text>
</comment>
<dbReference type="AlphaFoldDB" id="A0A0L0W887"/>
<evidence type="ECO:0000259" key="17">
    <source>
        <dbReference type="PROSITE" id="PS51379"/>
    </source>
</evidence>
<dbReference type="Gene3D" id="3.30.70.20">
    <property type="match status" value="1"/>
</dbReference>
<dbReference type="GO" id="GO:0020037">
    <property type="term" value="F:heme binding"/>
    <property type="evidence" value="ECO:0007669"/>
    <property type="project" value="InterPro"/>
</dbReference>
<dbReference type="Pfam" id="PF00037">
    <property type="entry name" value="Fer4"/>
    <property type="match status" value="2"/>
</dbReference>
<comment type="cofactor">
    <cofactor evidence="1">
        <name>[4Fe-4S] cluster</name>
        <dbReference type="ChEBI" id="CHEBI:49883"/>
    </cofactor>
</comment>
<dbReference type="SUPFAM" id="SSF54862">
    <property type="entry name" value="4Fe-4S ferredoxins"/>
    <property type="match status" value="1"/>
</dbReference>
<organism evidence="18 19">
    <name type="scientific">Gottschalkia purinilytica</name>
    <name type="common">Clostridium purinilyticum</name>
    <dbReference type="NCBI Taxonomy" id="1503"/>
    <lineage>
        <taxon>Bacteria</taxon>
        <taxon>Bacillati</taxon>
        <taxon>Bacillota</taxon>
        <taxon>Tissierellia</taxon>
        <taxon>Tissierellales</taxon>
        <taxon>Gottschalkiaceae</taxon>
        <taxon>Gottschalkia</taxon>
    </lineage>
</organism>
<dbReference type="RefSeq" id="WP_050355962.1">
    <property type="nucleotide sequence ID" value="NZ_LGSS01000013.1"/>
</dbReference>
<keyword evidence="5" id="KW-0963">Cytoplasm</keyword>
<evidence type="ECO:0000256" key="7">
    <source>
        <dbReference type="ARBA" id="ARBA00022737"/>
    </source>
</evidence>
<comment type="caution">
    <text evidence="18">The sequence shown here is derived from an EMBL/GenBank/DDBJ whole genome shotgun (WGS) entry which is preliminary data.</text>
</comment>
<evidence type="ECO:0000256" key="13">
    <source>
        <dbReference type="ARBA" id="ARBA00055038"/>
    </source>
</evidence>
<name>A0A0L0W887_GOTPU</name>
<comment type="subcellular location">
    <subcellularLocation>
        <location evidence="2">Cytoplasm</location>
    </subcellularLocation>
</comment>
<comment type="subunit">
    <text evidence="15">The anaerobic sulfite reductase seems to consist of three subunits.</text>
</comment>
<protein>
    <recommendedName>
        <fullName evidence="16">Anaerobic sulfite reductase subunit C</fullName>
    </recommendedName>
</protein>
<dbReference type="InterPro" id="IPR017896">
    <property type="entry name" value="4Fe4S_Fe-S-bd"/>
</dbReference>
<keyword evidence="10" id="KW-0408">Iron</keyword>
<feature type="domain" description="4Fe-4S ferredoxin-type" evidence="17">
    <location>
        <begin position="170"/>
        <end position="199"/>
    </location>
</feature>
<evidence type="ECO:0000313" key="18">
    <source>
        <dbReference type="EMBL" id="KNF07661.1"/>
    </source>
</evidence>
<dbReference type="Gene3D" id="3.90.480.20">
    <property type="match status" value="1"/>
</dbReference>
<dbReference type="GO" id="GO:0016002">
    <property type="term" value="F:sulfite reductase activity"/>
    <property type="evidence" value="ECO:0007669"/>
    <property type="project" value="TreeGrafter"/>
</dbReference>
<dbReference type="Gene3D" id="3.30.413.10">
    <property type="entry name" value="Sulfite Reductase Hemoprotein, domain 1"/>
    <property type="match status" value="1"/>
</dbReference>
<evidence type="ECO:0000256" key="6">
    <source>
        <dbReference type="ARBA" id="ARBA00022723"/>
    </source>
</evidence>
<dbReference type="GO" id="GO:0009337">
    <property type="term" value="C:sulfite reductase complex (NADPH)"/>
    <property type="evidence" value="ECO:0007669"/>
    <property type="project" value="TreeGrafter"/>
</dbReference>
<evidence type="ECO:0000256" key="4">
    <source>
        <dbReference type="ARBA" id="ARBA00022485"/>
    </source>
</evidence>
<dbReference type="GO" id="GO:0051539">
    <property type="term" value="F:4 iron, 4 sulfur cluster binding"/>
    <property type="evidence" value="ECO:0007669"/>
    <property type="project" value="UniProtKB-KW"/>
</dbReference>
<dbReference type="PANTHER" id="PTHR11493">
    <property type="entry name" value="SULFITE REDUCTASE [NADPH] SUBUNIT BETA-RELATED"/>
    <property type="match status" value="1"/>
</dbReference>
<evidence type="ECO:0000256" key="15">
    <source>
        <dbReference type="ARBA" id="ARBA00063355"/>
    </source>
</evidence>
<dbReference type="STRING" id="1503.CLPU_13c00030"/>
<dbReference type="SUPFAM" id="SSF56014">
    <property type="entry name" value="Nitrite and sulphite reductase 4Fe-4S domain-like"/>
    <property type="match status" value="1"/>
</dbReference>
<reference evidence="19" key="1">
    <citation type="submission" date="2015-07" db="EMBL/GenBank/DDBJ databases">
        <title>Draft genome sequence of the purine-degrading Gottschalkia purinilyticum DSM 1384 (formerly Clostridium purinilyticum).</title>
        <authorList>
            <person name="Poehlein A."/>
            <person name="Schiel-Bengelsdorf B."/>
            <person name="Bengelsdorf F.R."/>
            <person name="Daniel R."/>
            <person name="Duerre P."/>
        </authorList>
    </citation>
    <scope>NUCLEOTIDE SEQUENCE [LARGE SCALE GENOMIC DNA]</scope>
    <source>
        <strain evidence="19">DSM 1384</strain>
    </source>
</reference>
<keyword evidence="4" id="KW-0004">4Fe-4S</keyword>
<keyword evidence="3" id="KW-0813">Transport</keyword>
<gene>
    <name evidence="18" type="primary">asrC</name>
    <name evidence="18" type="ORF">CLPU_13c00030</name>
</gene>
<accession>A0A0L0W887</accession>
<dbReference type="InterPro" id="IPR036136">
    <property type="entry name" value="Nit/Sulf_reduc_fer-like_dom_sf"/>
</dbReference>
<evidence type="ECO:0000256" key="5">
    <source>
        <dbReference type="ARBA" id="ARBA00022490"/>
    </source>
</evidence>
<dbReference type="GO" id="GO:0005737">
    <property type="term" value="C:cytoplasm"/>
    <property type="evidence" value="ECO:0007669"/>
    <property type="project" value="UniProtKB-SubCell"/>
</dbReference>
<evidence type="ECO:0000256" key="1">
    <source>
        <dbReference type="ARBA" id="ARBA00001966"/>
    </source>
</evidence>
<dbReference type="InterPro" id="IPR017900">
    <property type="entry name" value="4Fe4S_Fe_S_CS"/>
</dbReference>
<feature type="domain" description="4Fe-4S ferredoxin-type" evidence="17">
    <location>
        <begin position="202"/>
        <end position="231"/>
    </location>
</feature>
<dbReference type="PANTHER" id="PTHR11493:SF54">
    <property type="entry name" value="ANAEROBIC SULFITE REDUCTASE SUBUNIT C"/>
    <property type="match status" value="1"/>
</dbReference>
<evidence type="ECO:0000313" key="19">
    <source>
        <dbReference type="Proteomes" id="UP000037267"/>
    </source>
</evidence>
<dbReference type="NCBIfam" id="TIGR02912">
    <property type="entry name" value="sulfite_red_C"/>
    <property type="match status" value="1"/>
</dbReference>
<keyword evidence="8" id="KW-0249">Electron transport</keyword>
<dbReference type="OrthoDB" id="9804603at2"/>
<dbReference type="Pfam" id="PF03460">
    <property type="entry name" value="NIR_SIR_ferr"/>
    <property type="match status" value="1"/>
</dbReference>
<dbReference type="InterPro" id="IPR005117">
    <property type="entry name" value="NiRdtase/SiRdtase_haem-b_fer"/>
</dbReference>
<dbReference type="PROSITE" id="PS00198">
    <property type="entry name" value="4FE4S_FER_1"/>
    <property type="match status" value="1"/>
</dbReference>
<dbReference type="Pfam" id="PF01077">
    <property type="entry name" value="NIR_SIR"/>
    <property type="match status" value="1"/>
</dbReference>
<dbReference type="GO" id="GO:0050311">
    <property type="term" value="F:sulfite reductase (ferredoxin) activity"/>
    <property type="evidence" value="ECO:0007669"/>
    <property type="project" value="TreeGrafter"/>
</dbReference>
<evidence type="ECO:0000256" key="10">
    <source>
        <dbReference type="ARBA" id="ARBA00023004"/>
    </source>
</evidence>
<keyword evidence="11" id="KW-0411">Iron-sulfur</keyword>
<evidence type="ECO:0000256" key="9">
    <source>
        <dbReference type="ARBA" id="ARBA00023002"/>
    </source>
</evidence>